<dbReference type="Pfam" id="PF19305">
    <property type="entry name" value="MmgE_PrpD_C"/>
    <property type="match status" value="1"/>
</dbReference>
<dbReference type="Pfam" id="PF03972">
    <property type="entry name" value="MmgE_PrpD_N"/>
    <property type="match status" value="1"/>
</dbReference>
<reference evidence="4" key="1">
    <citation type="submission" date="2021-10" db="EMBL/GenBank/DDBJ databases">
        <title>Roseicella aerolatum sp. nov., isolated from aerosols of e-waste dismantling site.</title>
        <authorList>
            <person name="Qin T."/>
        </authorList>
    </citation>
    <scope>NUCLEOTIDE SEQUENCE</scope>
    <source>
        <strain evidence="4">GB24</strain>
    </source>
</reference>
<gene>
    <name evidence="4" type="ORF">LHA35_20420</name>
</gene>
<dbReference type="GO" id="GO:0016829">
    <property type="term" value="F:lyase activity"/>
    <property type="evidence" value="ECO:0007669"/>
    <property type="project" value="InterPro"/>
</dbReference>
<dbReference type="EMBL" id="JAJAQI010000036">
    <property type="protein sequence ID" value="MCB4824098.1"/>
    <property type="molecule type" value="Genomic_DNA"/>
</dbReference>
<dbReference type="Proteomes" id="UP001139311">
    <property type="component" value="Unassembled WGS sequence"/>
</dbReference>
<dbReference type="InterPro" id="IPR045336">
    <property type="entry name" value="MmgE_PrpD_N"/>
</dbReference>
<dbReference type="PANTHER" id="PTHR16943:SF8">
    <property type="entry name" value="2-METHYLCITRATE DEHYDRATASE"/>
    <property type="match status" value="1"/>
</dbReference>
<keyword evidence="5" id="KW-1185">Reference proteome</keyword>
<protein>
    <submittedName>
        <fullName evidence="4">MmgE/PrpD family protein</fullName>
    </submittedName>
</protein>
<evidence type="ECO:0000259" key="2">
    <source>
        <dbReference type="Pfam" id="PF03972"/>
    </source>
</evidence>
<dbReference type="PANTHER" id="PTHR16943">
    <property type="entry name" value="2-METHYLCITRATE DEHYDRATASE-RELATED"/>
    <property type="match status" value="1"/>
</dbReference>
<dbReference type="Gene3D" id="1.10.4100.10">
    <property type="entry name" value="2-methylcitrate dehydratase PrpD"/>
    <property type="match status" value="1"/>
</dbReference>
<evidence type="ECO:0000259" key="3">
    <source>
        <dbReference type="Pfam" id="PF19305"/>
    </source>
</evidence>
<proteinExistence type="inferred from homology"/>
<dbReference type="InterPro" id="IPR036148">
    <property type="entry name" value="MmgE/PrpD_sf"/>
</dbReference>
<sequence length="463" mass="48304">MSQPDAAHRLAAHAAGLRFADIPPEAVAKAKIFILDTLGVGIAGGSVPEAAPLLATARGWGEGEGASVWGTRARLGPGAAALVNAFQVHCQEFDSLHEGAVLHAMATLLPVLLAEAELRGGVSGRELITAVVAGVDVACSLGLAARQGWRFFRPASSGGFGAAAGLARLRGHDAARTLTALGMQLGQASGTMQAHSEGNPLLPLQIGFNARAAIQSCDLAAAGFPGLDAPLEGRFGYLPLFEGAWDCGEVLAALGRAWRMTELSHKPFPSGRATHGGVEAVMALQAAHGFGAGDVDGITIAAPPLINQLVNRPALPDPAPAYARLCLPFVLAKLLQHGRIELAHFRGAALSDPATYELARRVRVTRVEDPNPNALLPQHVEVRLHDGRILTHRVEGMLASPAHPLSRAACLDKFRGCWAYAAERLDPEGAEAVIGLVDALETLPDVRALIAPMTPGWEGSRLA</sequence>
<dbReference type="InterPro" id="IPR042188">
    <property type="entry name" value="MmgE/PrpD_sf_2"/>
</dbReference>
<dbReference type="Gene3D" id="3.30.1330.120">
    <property type="entry name" value="2-methylcitrate dehydratase PrpD"/>
    <property type="match status" value="1"/>
</dbReference>
<evidence type="ECO:0000313" key="4">
    <source>
        <dbReference type="EMBL" id="MCB4824098.1"/>
    </source>
</evidence>
<feature type="domain" description="MmgE/PrpD C-terminal" evidence="3">
    <location>
        <begin position="268"/>
        <end position="422"/>
    </location>
</feature>
<dbReference type="SUPFAM" id="SSF103378">
    <property type="entry name" value="2-methylcitrate dehydratase PrpD"/>
    <property type="match status" value="1"/>
</dbReference>
<comment type="caution">
    <text evidence="4">The sequence shown here is derived from an EMBL/GenBank/DDBJ whole genome shotgun (WGS) entry which is preliminary data.</text>
</comment>
<feature type="domain" description="MmgE/PrpD N-terminal" evidence="2">
    <location>
        <begin position="9"/>
        <end position="243"/>
    </location>
</feature>
<accession>A0A9X1IIP4</accession>
<comment type="similarity">
    <text evidence="1">Belongs to the PrpD family.</text>
</comment>
<evidence type="ECO:0000313" key="5">
    <source>
        <dbReference type="Proteomes" id="UP001139311"/>
    </source>
</evidence>
<evidence type="ECO:0000256" key="1">
    <source>
        <dbReference type="ARBA" id="ARBA00006174"/>
    </source>
</evidence>
<name>A0A9X1IIP4_9PROT</name>
<dbReference type="InterPro" id="IPR042183">
    <property type="entry name" value="MmgE/PrpD_sf_1"/>
</dbReference>
<dbReference type="InterPro" id="IPR045337">
    <property type="entry name" value="MmgE_PrpD_C"/>
</dbReference>
<dbReference type="InterPro" id="IPR005656">
    <property type="entry name" value="MmgE_PrpD"/>
</dbReference>
<organism evidence="4 5">
    <name type="scientific">Roseicella aerolata</name>
    <dbReference type="NCBI Taxonomy" id="2883479"/>
    <lineage>
        <taxon>Bacteria</taxon>
        <taxon>Pseudomonadati</taxon>
        <taxon>Pseudomonadota</taxon>
        <taxon>Alphaproteobacteria</taxon>
        <taxon>Acetobacterales</taxon>
        <taxon>Roseomonadaceae</taxon>
        <taxon>Roseicella</taxon>
    </lineage>
</organism>
<dbReference type="RefSeq" id="WP_226611629.1">
    <property type="nucleotide sequence ID" value="NZ_JAJAQI010000036.1"/>
</dbReference>
<dbReference type="AlphaFoldDB" id="A0A9X1IIP4"/>